<dbReference type="STRING" id="1561998.A0A1I7TIY5"/>
<protein>
    <submittedName>
        <fullName evidence="2">NR LBD domain-containing protein</fullName>
    </submittedName>
</protein>
<accession>A0A1I7TIY5</accession>
<name>A0A1I7TIY5_9PELO</name>
<reference evidence="2" key="1">
    <citation type="submission" date="2016-11" db="UniProtKB">
        <authorList>
            <consortium name="WormBaseParasite"/>
        </authorList>
    </citation>
    <scope>IDENTIFICATION</scope>
</reference>
<dbReference type="WBParaSite" id="Csp11.Scaffold626.g6387.t1">
    <property type="protein sequence ID" value="Csp11.Scaffold626.g6387.t1"/>
    <property type="gene ID" value="Csp11.Scaffold626.g6387"/>
</dbReference>
<dbReference type="Proteomes" id="UP000095282">
    <property type="component" value="Unplaced"/>
</dbReference>
<keyword evidence="1" id="KW-1185">Reference proteome</keyword>
<dbReference type="eggNOG" id="ENOG502THBV">
    <property type="taxonomic scope" value="Eukaryota"/>
</dbReference>
<sequence length="93" mass="10753">MINFVATPDNLTEEGKEQLEKSVQASMQSLMVLLITQNKTNFSARYGALTALNETFIKVSHIHKQKMKEGDQHRQKLRDLLIEQCVFDYRPTN</sequence>
<organism evidence="1 2">
    <name type="scientific">Caenorhabditis tropicalis</name>
    <dbReference type="NCBI Taxonomy" id="1561998"/>
    <lineage>
        <taxon>Eukaryota</taxon>
        <taxon>Metazoa</taxon>
        <taxon>Ecdysozoa</taxon>
        <taxon>Nematoda</taxon>
        <taxon>Chromadorea</taxon>
        <taxon>Rhabditida</taxon>
        <taxon>Rhabditina</taxon>
        <taxon>Rhabditomorpha</taxon>
        <taxon>Rhabditoidea</taxon>
        <taxon>Rhabditidae</taxon>
        <taxon>Peloderinae</taxon>
        <taxon>Caenorhabditis</taxon>
    </lineage>
</organism>
<dbReference type="AlphaFoldDB" id="A0A1I7TIY5"/>
<proteinExistence type="predicted"/>
<evidence type="ECO:0000313" key="1">
    <source>
        <dbReference type="Proteomes" id="UP000095282"/>
    </source>
</evidence>
<evidence type="ECO:0000313" key="2">
    <source>
        <dbReference type="WBParaSite" id="Csp11.Scaffold626.g6387.t1"/>
    </source>
</evidence>